<feature type="binding site" evidence="3">
    <location>
        <position position="196"/>
    </location>
    <ligand>
        <name>a divalent metal cation</name>
        <dbReference type="ChEBI" id="CHEBI:60240"/>
    </ligand>
</feature>
<dbReference type="Gene3D" id="2.120.10.30">
    <property type="entry name" value="TolB, C-terminal domain"/>
    <property type="match status" value="1"/>
</dbReference>
<gene>
    <name evidence="5" type="ORF">CUJ84_Chr003585</name>
</gene>
<keyword evidence="3" id="KW-0479">Metal-binding</keyword>
<accession>A0A2K9Z6V9</accession>
<dbReference type="Pfam" id="PF08450">
    <property type="entry name" value="SGL"/>
    <property type="match status" value="1"/>
</dbReference>
<feature type="binding site" evidence="3">
    <location>
        <position position="117"/>
    </location>
    <ligand>
        <name>substrate</name>
    </ligand>
</feature>
<feature type="domain" description="SMP-30/Gluconolactonase/LRE-like region" evidence="4">
    <location>
        <begin position="17"/>
        <end position="252"/>
    </location>
</feature>
<comment type="cofactor">
    <cofactor evidence="3">
        <name>Zn(2+)</name>
        <dbReference type="ChEBI" id="CHEBI:29105"/>
    </cofactor>
    <text evidence="3">Binds 1 divalent metal cation per subunit.</text>
</comment>
<dbReference type="AlphaFoldDB" id="A0A2K9Z6V9"/>
<feature type="binding site" evidence="3">
    <location>
        <position position="17"/>
    </location>
    <ligand>
        <name>a divalent metal cation</name>
        <dbReference type="ChEBI" id="CHEBI:60240"/>
    </ligand>
</feature>
<dbReference type="Proteomes" id="UP000238523">
    <property type="component" value="Chromosome"/>
</dbReference>
<dbReference type="InterPro" id="IPR011042">
    <property type="entry name" value="6-blade_b-propeller_TolB-like"/>
</dbReference>
<evidence type="ECO:0000313" key="6">
    <source>
        <dbReference type="Proteomes" id="UP000238523"/>
    </source>
</evidence>
<name>A0A2K9Z6V9_RHILE</name>
<keyword evidence="3" id="KW-0862">Zinc</keyword>
<evidence type="ECO:0000313" key="5">
    <source>
        <dbReference type="EMBL" id="AUW43920.1"/>
    </source>
</evidence>
<dbReference type="RefSeq" id="WP_105007030.1">
    <property type="nucleotide sequence ID" value="NZ_CP025012.1"/>
</dbReference>
<feature type="active site" description="Proton donor/acceptor" evidence="2">
    <location>
        <position position="196"/>
    </location>
</feature>
<dbReference type="GO" id="GO:0019853">
    <property type="term" value="P:L-ascorbic acid biosynthetic process"/>
    <property type="evidence" value="ECO:0007669"/>
    <property type="project" value="TreeGrafter"/>
</dbReference>
<protein>
    <recommendedName>
        <fullName evidence="4">SMP-30/Gluconolactonase/LRE-like region domain-containing protein</fullName>
    </recommendedName>
</protein>
<dbReference type="PANTHER" id="PTHR10907:SF47">
    <property type="entry name" value="REGUCALCIN"/>
    <property type="match status" value="1"/>
</dbReference>
<proteinExistence type="inferred from homology"/>
<dbReference type="InterPro" id="IPR005511">
    <property type="entry name" value="SMP-30"/>
</dbReference>
<evidence type="ECO:0000256" key="3">
    <source>
        <dbReference type="PIRSR" id="PIRSR605511-2"/>
    </source>
</evidence>
<feature type="binding site" evidence="3">
    <location>
        <position position="149"/>
    </location>
    <ligand>
        <name>a divalent metal cation</name>
        <dbReference type="ChEBI" id="CHEBI:60240"/>
    </ligand>
</feature>
<dbReference type="GO" id="GO:0004341">
    <property type="term" value="F:gluconolactonase activity"/>
    <property type="evidence" value="ECO:0007669"/>
    <property type="project" value="TreeGrafter"/>
</dbReference>
<dbReference type="EMBL" id="CP025012">
    <property type="protein sequence ID" value="AUW43920.1"/>
    <property type="molecule type" value="Genomic_DNA"/>
</dbReference>
<dbReference type="PRINTS" id="PR01790">
    <property type="entry name" value="SMP30FAMILY"/>
</dbReference>
<organism evidence="5 6">
    <name type="scientific">Rhizobium leguminosarum</name>
    <dbReference type="NCBI Taxonomy" id="384"/>
    <lineage>
        <taxon>Bacteria</taxon>
        <taxon>Pseudomonadati</taxon>
        <taxon>Pseudomonadota</taxon>
        <taxon>Alphaproteobacteria</taxon>
        <taxon>Hyphomicrobiales</taxon>
        <taxon>Rhizobiaceae</taxon>
        <taxon>Rhizobium/Agrobacterium group</taxon>
        <taxon>Rhizobium</taxon>
    </lineage>
</organism>
<sequence>MGEEHPRLLADGFLFLEAPKWHEGRLWLSDVFDHKVHALDASGKRSEYLEIPNRPSGLGFMSDGSLVIVSAMDRKLLRFDGSAISEYADLSAHTKWWLNDFAIDASDRIYIGDFGYDFVANDPPCSTTLHRVDRDGSISVAASDVDFPNGSVVIDGGRTLVVAETWKARISAFDIDTQGNLSNRRIFADLDGRQPDGLCADADGGVWAGIYNTGEFVRVLDGGRITNTFKFDGSAISCTLGAKSGRRLFMTAFLGSEADMAAGLRKSAVFYADL</sequence>
<dbReference type="GO" id="GO:0005509">
    <property type="term" value="F:calcium ion binding"/>
    <property type="evidence" value="ECO:0007669"/>
    <property type="project" value="TreeGrafter"/>
</dbReference>
<reference evidence="5 6" key="1">
    <citation type="submission" date="2017-11" db="EMBL/GenBank/DDBJ databases">
        <title>Complete genome of Rhizobium leguminosarum Norway, an ineffective micro-symbiont.</title>
        <authorList>
            <person name="Hoffrichter A."/>
            <person name="Liang J."/>
            <person name="Brachmann A."/>
            <person name="Marin M."/>
        </authorList>
    </citation>
    <scope>NUCLEOTIDE SEQUENCE [LARGE SCALE GENOMIC DNA]</scope>
    <source>
        <strain evidence="5 6">Norway</strain>
    </source>
</reference>
<dbReference type="PANTHER" id="PTHR10907">
    <property type="entry name" value="REGUCALCIN"/>
    <property type="match status" value="1"/>
</dbReference>
<feature type="binding site" evidence="3">
    <location>
        <position position="99"/>
    </location>
    <ligand>
        <name>substrate</name>
    </ligand>
</feature>
<evidence type="ECO:0000259" key="4">
    <source>
        <dbReference type="Pfam" id="PF08450"/>
    </source>
</evidence>
<evidence type="ECO:0000256" key="2">
    <source>
        <dbReference type="PIRSR" id="PIRSR605511-1"/>
    </source>
</evidence>
<comment type="similarity">
    <text evidence="1">Belongs to the SMP-30/CGR1 family.</text>
</comment>
<dbReference type="SUPFAM" id="SSF63829">
    <property type="entry name" value="Calcium-dependent phosphotriesterase"/>
    <property type="match status" value="1"/>
</dbReference>
<dbReference type="InterPro" id="IPR013658">
    <property type="entry name" value="SGL"/>
</dbReference>
<evidence type="ECO:0000256" key="1">
    <source>
        <dbReference type="ARBA" id="ARBA00008853"/>
    </source>
</evidence>